<keyword evidence="3" id="KW-0539">Nucleus</keyword>
<sequence>MNEESMLTEPNRSPQSVIDCASLTNSMTKNKESLKLKLMLRRPIDVLVDQGILPPPKSSPTFYEQKMKLERAKTGDFLKHKIQRRPQRDELIQHHILEDSFDQTYYEQERKLKRARLADDLNERLSHRPGPLELIKGNILHTDEFLEQAIKDGQITFKKTCEGEIIKNPPKRFVFEEESSSDSAPSPLQNNRNLNATLNSTQSPSTSSFLLSQNGSIISMSQQLDQSVTIPPTASSILNSGTNRSYMVTKPMTSLPIQPDATSNASTTTLFIAPNQMLTNVVVNNQTDRSTSITSGNNSIASLGHSTLPSTSTTTFVLNNDSIGSFGPTATSRSSTTSTSSSIITSNQKSKKRIKSKTTPKARVIKFHEYTGPPSARKQSSSNQSCPETSYQLLLKQQQLFLQWQLESQQNQQTKKVRAFTVS</sequence>
<feature type="region of interest" description="Disordered" evidence="4">
    <location>
        <begin position="175"/>
        <end position="206"/>
    </location>
</feature>
<feature type="compositionally biased region" description="Basic residues" evidence="4">
    <location>
        <begin position="349"/>
        <end position="360"/>
    </location>
</feature>
<evidence type="ECO:0000256" key="2">
    <source>
        <dbReference type="ARBA" id="ARBA00022737"/>
    </source>
</evidence>
<dbReference type="Proteomes" id="UP000616769">
    <property type="component" value="Unassembled WGS sequence"/>
</dbReference>
<feature type="compositionally biased region" description="Polar residues" evidence="4">
    <location>
        <begin position="182"/>
        <end position="206"/>
    </location>
</feature>
<proteinExistence type="predicted"/>
<accession>A0A131ZY35</accession>
<comment type="caution">
    <text evidence="5">The sequence shown here is derived from an EMBL/GenBank/DDBJ whole genome shotgun (WGS) entry which is preliminary data.</text>
</comment>
<evidence type="ECO:0000313" key="6">
    <source>
        <dbReference type="Proteomes" id="UP000616769"/>
    </source>
</evidence>
<keyword evidence="2" id="KW-0677">Repeat</keyword>
<dbReference type="PANTHER" id="PTHR22793">
    <property type="entry name" value="MYOCARDIN-RELATED TRANSCRIPTION FACTOR-RELATED"/>
    <property type="match status" value="1"/>
</dbReference>
<dbReference type="SMART" id="SM00707">
    <property type="entry name" value="RPEL"/>
    <property type="match status" value="3"/>
</dbReference>
<dbReference type="PROSITE" id="PS51073">
    <property type="entry name" value="RPEL"/>
    <property type="match status" value="2"/>
</dbReference>
<dbReference type="EMBL" id="JXLN01005493">
    <property type="protein sequence ID" value="KPM03577.1"/>
    <property type="molecule type" value="Genomic_DNA"/>
</dbReference>
<dbReference type="VEuPathDB" id="VectorBase:SSCA004977"/>
<dbReference type="OrthoDB" id="197676at2759"/>
<name>A0A131ZY35_SARSC</name>
<dbReference type="AlphaFoldDB" id="A0A131ZY35"/>
<dbReference type="Gene3D" id="6.10.140.2040">
    <property type="match status" value="1"/>
</dbReference>
<reference evidence="5 6" key="1">
    <citation type="journal article" date="2015" name="Parasit. Vectors">
        <title>Draft genome of the scabies mite.</title>
        <authorList>
            <person name="Rider S.D.Jr."/>
            <person name="Morgan M.S."/>
            <person name="Arlian L.G."/>
        </authorList>
    </citation>
    <scope>NUCLEOTIDE SEQUENCE [LARGE SCALE GENOMIC DNA]</scope>
    <source>
        <strain evidence="5">Arlian Lab</strain>
    </source>
</reference>
<evidence type="ECO:0000313" key="5">
    <source>
        <dbReference type="EMBL" id="KPM03577.1"/>
    </source>
</evidence>
<dbReference type="PANTHER" id="PTHR22793:SF12">
    <property type="entry name" value="MYOCARDIN-RELATED TRANSCRIPTION FACTOR, ISOFORM H"/>
    <property type="match status" value="1"/>
</dbReference>
<dbReference type="Pfam" id="PF02755">
    <property type="entry name" value="RPEL"/>
    <property type="match status" value="2"/>
</dbReference>
<feature type="region of interest" description="Disordered" evidence="4">
    <location>
        <begin position="325"/>
        <end position="360"/>
    </location>
</feature>
<evidence type="ECO:0000256" key="4">
    <source>
        <dbReference type="SAM" id="MobiDB-lite"/>
    </source>
</evidence>
<dbReference type="GO" id="GO:0005634">
    <property type="term" value="C:nucleus"/>
    <property type="evidence" value="ECO:0007669"/>
    <property type="project" value="UniProtKB-SubCell"/>
</dbReference>
<feature type="compositionally biased region" description="Low complexity" evidence="4">
    <location>
        <begin position="331"/>
        <end position="346"/>
    </location>
</feature>
<dbReference type="GO" id="GO:0045944">
    <property type="term" value="P:positive regulation of transcription by RNA polymerase II"/>
    <property type="evidence" value="ECO:0007669"/>
    <property type="project" value="TreeGrafter"/>
</dbReference>
<evidence type="ECO:0000256" key="3">
    <source>
        <dbReference type="ARBA" id="ARBA00023242"/>
    </source>
</evidence>
<dbReference type="GO" id="GO:0003713">
    <property type="term" value="F:transcription coactivator activity"/>
    <property type="evidence" value="ECO:0007669"/>
    <property type="project" value="TreeGrafter"/>
</dbReference>
<dbReference type="InterPro" id="IPR004018">
    <property type="entry name" value="RPEL_repeat"/>
</dbReference>
<protein>
    <submittedName>
        <fullName evidence="5">RPEL repeat containing protein 1</fullName>
    </submittedName>
</protein>
<comment type="subcellular location">
    <subcellularLocation>
        <location evidence="1">Nucleus</location>
    </subcellularLocation>
</comment>
<gene>
    <name evidence="5" type="ORF">QR98_0020100</name>
</gene>
<dbReference type="Gene3D" id="6.10.150.10">
    <property type="match status" value="1"/>
</dbReference>
<dbReference type="InterPro" id="IPR043451">
    <property type="entry name" value="Myocardin-like"/>
</dbReference>
<organism evidence="5 6">
    <name type="scientific">Sarcoptes scabiei</name>
    <name type="common">Itch mite</name>
    <name type="synonym">Acarus scabiei</name>
    <dbReference type="NCBI Taxonomy" id="52283"/>
    <lineage>
        <taxon>Eukaryota</taxon>
        <taxon>Metazoa</taxon>
        <taxon>Ecdysozoa</taxon>
        <taxon>Arthropoda</taxon>
        <taxon>Chelicerata</taxon>
        <taxon>Arachnida</taxon>
        <taxon>Acari</taxon>
        <taxon>Acariformes</taxon>
        <taxon>Sarcoptiformes</taxon>
        <taxon>Astigmata</taxon>
        <taxon>Psoroptidia</taxon>
        <taxon>Sarcoptoidea</taxon>
        <taxon>Sarcoptidae</taxon>
        <taxon>Sarcoptinae</taxon>
        <taxon>Sarcoptes</taxon>
    </lineage>
</organism>
<evidence type="ECO:0000256" key="1">
    <source>
        <dbReference type="ARBA" id="ARBA00004123"/>
    </source>
</evidence>